<comment type="caution">
    <text evidence="1">The sequence shown here is derived from an EMBL/GenBank/DDBJ whole genome shotgun (WGS) entry which is preliminary data.</text>
</comment>
<name>A0A4Y7U0R3_COPMI</name>
<proteinExistence type="predicted"/>
<gene>
    <name evidence="1" type="ORF">FA13DRAFT_1724234</name>
</gene>
<dbReference type="EMBL" id="QPFP01000001">
    <property type="protein sequence ID" value="TEB40015.1"/>
    <property type="molecule type" value="Genomic_DNA"/>
</dbReference>
<sequence length="58" mass="6734">MHTPALVQIVILWDSARPLYTAQPFFLALRRIVVADFLRKSPRNGCQRARMFSRTEST</sequence>
<accession>A0A4Y7U0R3</accession>
<evidence type="ECO:0000313" key="2">
    <source>
        <dbReference type="Proteomes" id="UP000298030"/>
    </source>
</evidence>
<reference evidence="1 2" key="1">
    <citation type="journal article" date="2019" name="Nat. Ecol. Evol.">
        <title>Megaphylogeny resolves global patterns of mushroom evolution.</title>
        <authorList>
            <person name="Varga T."/>
            <person name="Krizsan K."/>
            <person name="Foldi C."/>
            <person name="Dima B."/>
            <person name="Sanchez-Garcia M."/>
            <person name="Sanchez-Ramirez S."/>
            <person name="Szollosi G.J."/>
            <person name="Szarkandi J.G."/>
            <person name="Papp V."/>
            <person name="Albert L."/>
            <person name="Andreopoulos W."/>
            <person name="Angelini C."/>
            <person name="Antonin V."/>
            <person name="Barry K.W."/>
            <person name="Bougher N.L."/>
            <person name="Buchanan P."/>
            <person name="Buyck B."/>
            <person name="Bense V."/>
            <person name="Catcheside P."/>
            <person name="Chovatia M."/>
            <person name="Cooper J."/>
            <person name="Damon W."/>
            <person name="Desjardin D."/>
            <person name="Finy P."/>
            <person name="Geml J."/>
            <person name="Haridas S."/>
            <person name="Hughes K."/>
            <person name="Justo A."/>
            <person name="Karasinski D."/>
            <person name="Kautmanova I."/>
            <person name="Kiss B."/>
            <person name="Kocsube S."/>
            <person name="Kotiranta H."/>
            <person name="LaButti K.M."/>
            <person name="Lechner B.E."/>
            <person name="Liimatainen K."/>
            <person name="Lipzen A."/>
            <person name="Lukacs Z."/>
            <person name="Mihaltcheva S."/>
            <person name="Morgado L.N."/>
            <person name="Niskanen T."/>
            <person name="Noordeloos M.E."/>
            <person name="Ohm R.A."/>
            <person name="Ortiz-Santana B."/>
            <person name="Ovrebo C."/>
            <person name="Racz N."/>
            <person name="Riley R."/>
            <person name="Savchenko A."/>
            <person name="Shiryaev A."/>
            <person name="Soop K."/>
            <person name="Spirin V."/>
            <person name="Szebenyi C."/>
            <person name="Tomsovsky M."/>
            <person name="Tulloss R.E."/>
            <person name="Uehling J."/>
            <person name="Grigoriev I.V."/>
            <person name="Vagvolgyi C."/>
            <person name="Papp T."/>
            <person name="Martin F.M."/>
            <person name="Miettinen O."/>
            <person name="Hibbett D.S."/>
            <person name="Nagy L.G."/>
        </authorList>
    </citation>
    <scope>NUCLEOTIDE SEQUENCE [LARGE SCALE GENOMIC DNA]</scope>
    <source>
        <strain evidence="1 2">FP101781</strain>
    </source>
</reference>
<evidence type="ECO:0000313" key="1">
    <source>
        <dbReference type="EMBL" id="TEB40015.1"/>
    </source>
</evidence>
<dbReference type="AlphaFoldDB" id="A0A4Y7U0R3"/>
<protein>
    <submittedName>
        <fullName evidence="1">Uncharacterized protein</fullName>
    </submittedName>
</protein>
<dbReference type="Proteomes" id="UP000298030">
    <property type="component" value="Unassembled WGS sequence"/>
</dbReference>
<organism evidence="1 2">
    <name type="scientific">Coprinellus micaceus</name>
    <name type="common">Glistening ink-cap mushroom</name>
    <name type="synonym">Coprinus micaceus</name>
    <dbReference type="NCBI Taxonomy" id="71717"/>
    <lineage>
        <taxon>Eukaryota</taxon>
        <taxon>Fungi</taxon>
        <taxon>Dikarya</taxon>
        <taxon>Basidiomycota</taxon>
        <taxon>Agaricomycotina</taxon>
        <taxon>Agaricomycetes</taxon>
        <taxon>Agaricomycetidae</taxon>
        <taxon>Agaricales</taxon>
        <taxon>Agaricineae</taxon>
        <taxon>Psathyrellaceae</taxon>
        <taxon>Coprinellus</taxon>
    </lineage>
</organism>
<keyword evidence="2" id="KW-1185">Reference proteome</keyword>